<evidence type="ECO:0000259" key="3">
    <source>
        <dbReference type="Pfam" id="PF02563"/>
    </source>
</evidence>
<name>A0ABX5J499_9RHOB</name>
<keyword evidence="2" id="KW-0175">Coiled coil</keyword>
<evidence type="ECO:0000259" key="4">
    <source>
        <dbReference type="Pfam" id="PF10531"/>
    </source>
</evidence>
<dbReference type="InterPro" id="IPR058781">
    <property type="entry name" value="HH_AprE-like"/>
</dbReference>
<dbReference type="EMBL" id="PZZW01000011">
    <property type="protein sequence ID" value="PTM75532.1"/>
    <property type="molecule type" value="Genomic_DNA"/>
</dbReference>
<sequence>MSAQTILSATCLLADSAKPRGGRRAAASGRTGFPGWRAAAATLALLLACTFGPRDAGAEADPPLLAQSGDVLAVSVLEDTTLDREARVDASGRIMLPRLGSIAVAGLDLDQVREAVEGALRAQDIILEPTVIVEFAAYRRIYVDGVVAAPGAVAYEPGLTVRKAVALAGGLARSEETNGVPPEELMKLNAQWRASSFAMLEVQSRIGRLKAELDGRRDVPAETAADPAVPPASANEIQSLDRGLLAGSLDLHDKEQVHMKDLLGLTDFLLGVLQEQARYLERERTLQQKEVSSARALAEKGAMPLTRLSALEREEARLGRDILELKAYIARSQQDKETLAYELAATDRKRKVKLESDLRDAVIERTKLEQEAELLTSQILAKGISLTDANRLEEVEPVLRIHRDTDGREETVVAEMSTPLRPGDVLEVSYRTLVDTKTAELGQ</sequence>
<dbReference type="Gene3D" id="3.10.560.10">
    <property type="entry name" value="Outer membrane lipoprotein wza domain like"/>
    <property type="match status" value="1"/>
</dbReference>
<dbReference type="Pfam" id="PF02563">
    <property type="entry name" value="Poly_export"/>
    <property type="match status" value="1"/>
</dbReference>
<feature type="coiled-coil region" evidence="2">
    <location>
        <begin position="351"/>
        <end position="378"/>
    </location>
</feature>
<gene>
    <name evidence="6" type="ORF">C8J29_11112</name>
</gene>
<proteinExistence type="predicted"/>
<evidence type="ECO:0000259" key="5">
    <source>
        <dbReference type="Pfam" id="PF25994"/>
    </source>
</evidence>
<comment type="caution">
    <text evidence="6">The sequence shown here is derived from an EMBL/GenBank/DDBJ whole genome shotgun (WGS) entry which is preliminary data.</text>
</comment>
<feature type="domain" description="Soluble ligand binding" evidence="4">
    <location>
        <begin position="141"/>
        <end position="174"/>
    </location>
</feature>
<evidence type="ECO:0000256" key="2">
    <source>
        <dbReference type="SAM" id="Coils"/>
    </source>
</evidence>
<keyword evidence="7" id="KW-1185">Reference proteome</keyword>
<dbReference type="RefSeq" id="WP_235837003.1">
    <property type="nucleotide sequence ID" value="NZ_MABH01000217.1"/>
</dbReference>
<dbReference type="Pfam" id="PF25994">
    <property type="entry name" value="HH_AprE"/>
    <property type="match status" value="1"/>
</dbReference>
<dbReference type="PANTHER" id="PTHR33619:SF3">
    <property type="entry name" value="POLYSACCHARIDE EXPORT PROTEIN GFCE-RELATED"/>
    <property type="match status" value="1"/>
</dbReference>
<organism evidence="6 7">
    <name type="scientific">Cereibacter johrii</name>
    <dbReference type="NCBI Taxonomy" id="445629"/>
    <lineage>
        <taxon>Bacteria</taxon>
        <taxon>Pseudomonadati</taxon>
        <taxon>Pseudomonadota</taxon>
        <taxon>Alphaproteobacteria</taxon>
        <taxon>Rhodobacterales</taxon>
        <taxon>Paracoccaceae</taxon>
        <taxon>Cereibacter</taxon>
    </lineage>
</organism>
<dbReference type="Proteomes" id="UP000240800">
    <property type="component" value="Unassembled WGS sequence"/>
</dbReference>
<dbReference type="InterPro" id="IPR003715">
    <property type="entry name" value="Poly_export_N"/>
</dbReference>
<feature type="domain" description="Polysaccharide export protein N-terminal" evidence="3">
    <location>
        <begin position="65"/>
        <end position="134"/>
    </location>
</feature>
<dbReference type="Gene3D" id="3.30.1950.10">
    <property type="entry name" value="wza like domain"/>
    <property type="match status" value="1"/>
</dbReference>
<dbReference type="InterPro" id="IPR049712">
    <property type="entry name" value="Poly_export"/>
</dbReference>
<reference evidence="6 7" key="1">
    <citation type="submission" date="2018-04" db="EMBL/GenBank/DDBJ databases">
        <title>Genomic Encyclopedia of Type Strains, Phase III (KMG-III): the genomes of soil and plant-associated and newly described type strains.</title>
        <authorList>
            <person name="Whitman W."/>
        </authorList>
    </citation>
    <scope>NUCLEOTIDE SEQUENCE [LARGE SCALE GENOMIC DNA]</scope>
    <source>
        <strain evidence="6 7">JA192</strain>
    </source>
</reference>
<keyword evidence="1" id="KW-0732">Signal</keyword>
<dbReference type="InterPro" id="IPR019554">
    <property type="entry name" value="Soluble_ligand-bd"/>
</dbReference>
<dbReference type="Pfam" id="PF10531">
    <property type="entry name" value="SLBB"/>
    <property type="match status" value="1"/>
</dbReference>
<protein>
    <submittedName>
        <fullName evidence="6">Polysaccharide export outer membrane protein</fullName>
    </submittedName>
</protein>
<feature type="domain" description="AprE-like long alpha-helical hairpin" evidence="5">
    <location>
        <begin position="196"/>
        <end position="373"/>
    </location>
</feature>
<evidence type="ECO:0000313" key="7">
    <source>
        <dbReference type="Proteomes" id="UP000240800"/>
    </source>
</evidence>
<accession>A0ABX5J499</accession>
<evidence type="ECO:0000313" key="6">
    <source>
        <dbReference type="EMBL" id="PTM75532.1"/>
    </source>
</evidence>
<evidence type="ECO:0000256" key="1">
    <source>
        <dbReference type="ARBA" id="ARBA00022729"/>
    </source>
</evidence>
<dbReference type="PANTHER" id="PTHR33619">
    <property type="entry name" value="POLYSACCHARIDE EXPORT PROTEIN GFCE-RELATED"/>
    <property type="match status" value="1"/>
</dbReference>